<organism evidence="3 4">
    <name type="scientific">Meira miltonrushii</name>
    <dbReference type="NCBI Taxonomy" id="1280837"/>
    <lineage>
        <taxon>Eukaryota</taxon>
        <taxon>Fungi</taxon>
        <taxon>Dikarya</taxon>
        <taxon>Basidiomycota</taxon>
        <taxon>Ustilaginomycotina</taxon>
        <taxon>Exobasidiomycetes</taxon>
        <taxon>Exobasidiales</taxon>
        <taxon>Brachybasidiaceae</taxon>
        <taxon>Meira</taxon>
    </lineage>
</organism>
<keyword evidence="2" id="KW-0812">Transmembrane</keyword>
<keyword evidence="4" id="KW-1185">Reference proteome</keyword>
<gene>
    <name evidence="3" type="ORF">FA14DRAFT_162308</name>
</gene>
<evidence type="ECO:0000256" key="2">
    <source>
        <dbReference type="SAM" id="Phobius"/>
    </source>
</evidence>
<evidence type="ECO:0000313" key="3">
    <source>
        <dbReference type="EMBL" id="PWN32023.1"/>
    </source>
</evidence>
<feature type="compositionally biased region" description="Low complexity" evidence="1">
    <location>
        <begin position="381"/>
        <end position="393"/>
    </location>
</feature>
<feature type="transmembrane region" description="Helical" evidence="2">
    <location>
        <begin position="438"/>
        <end position="459"/>
    </location>
</feature>
<dbReference type="AlphaFoldDB" id="A0A316V736"/>
<dbReference type="EMBL" id="KZ819606">
    <property type="protein sequence ID" value="PWN32023.1"/>
    <property type="molecule type" value="Genomic_DNA"/>
</dbReference>
<protein>
    <submittedName>
        <fullName evidence="3">Uncharacterized protein</fullName>
    </submittedName>
</protein>
<feature type="region of interest" description="Disordered" evidence="1">
    <location>
        <begin position="318"/>
        <end position="402"/>
    </location>
</feature>
<keyword evidence="2" id="KW-1133">Transmembrane helix</keyword>
<dbReference type="RefSeq" id="XP_025352325.1">
    <property type="nucleotide sequence ID" value="XM_025499529.1"/>
</dbReference>
<dbReference type="GeneID" id="37021310"/>
<dbReference type="InParanoid" id="A0A316V736"/>
<sequence>MPVATSSSGRALYDHASTAFVHNMPLEALSTIQSAIQTGQAQSTQQLAEQFLVLQITALCAIYTPNDQDQLRSRIEHWQQSSGRDVRLPNEISEQLSLPPDQFFVRLWYHTLAYFDSCPSLKSIKTKAPSRNTATKTISTDGIPPEAVSAALQVPAGVIEALILGALKIDEDVNRSTVQPNGKLNGHKKVDKTKSVPQGLQSARSICEWVLSAYSASTGLDQVKEERKHLQDQYGRTIRLYALDILALRLQEWEYSVQMVRCAKLITDDPIELQERETLLAELGEAQIQAEARIDRHQAAKERARRILQQQVEKRKMSASLDDLASQQAQKRTAQSQASNAKSTNGTANSKSRTASNHSLPPVEKDAGNRDSTEAAKGVKSARASSNRSQSSSPTIERKEADIIKDLAPQSGHEARRPGQVVNSASAIASFRATLRIWLQHFGGVPAVLLALFAIFSISRKLFQLLQGRADRLSNSTRSTRIASSGPQPRLAVKQSGTPASQQQGFISAIWTKLTDTVRMGTQVTYL</sequence>
<reference evidence="3 4" key="1">
    <citation type="journal article" date="2018" name="Mol. Biol. Evol.">
        <title>Broad Genomic Sampling Reveals a Smut Pathogenic Ancestry of the Fungal Clade Ustilaginomycotina.</title>
        <authorList>
            <person name="Kijpornyongpan T."/>
            <person name="Mondo S.J."/>
            <person name="Barry K."/>
            <person name="Sandor L."/>
            <person name="Lee J."/>
            <person name="Lipzen A."/>
            <person name="Pangilinan J."/>
            <person name="LaButti K."/>
            <person name="Hainaut M."/>
            <person name="Henrissat B."/>
            <person name="Grigoriev I.V."/>
            <person name="Spatafora J.W."/>
            <person name="Aime M.C."/>
        </authorList>
    </citation>
    <scope>NUCLEOTIDE SEQUENCE [LARGE SCALE GENOMIC DNA]</scope>
    <source>
        <strain evidence="3 4">MCA 3882</strain>
    </source>
</reference>
<dbReference type="OrthoDB" id="3981028at2759"/>
<feature type="compositionally biased region" description="Polar residues" evidence="1">
    <location>
        <begin position="325"/>
        <end position="359"/>
    </location>
</feature>
<name>A0A316V736_9BASI</name>
<feature type="region of interest" description="Disordered" evidence="1">
    <location>
        <begin position="476"/>
        <end position="499"/>
    </location>
</feature>
<feature type="compositionally biased region" description="Polar residues" evidence="1">
    <location>
        <begin position="476"/>
        <end position="487"/>
    </location>
</feature>
<evidence type="ECO:0000313" key="4">
    <source>
        <dbReference type="Proteomes" id="UP000245771"/>
    </source>
</evidence>
<proteinExistence type="predicted"/>
<evidence type="ECO:0000256" key="1">
    <source>
        <dbReference type="SAM" id="MobiDB-lite"/>
    </source>
</evidence>
<feature type="compositionally biased region" description="Basic and acidic residues" evidence="1">
    <location>
        <begin position="363"/>
        <end position="374"/>
    </location>
</feature>
<accession>A0A316V736</accession>
<dbReference type="STRING" id="1280837.A0A316V736"/>
<keyword evidence="2" id="KW-0472">Membrane</keyword>
<dbReference type="Proteomes" id="UP000245771">
    <property type="component" value="Unassembled WGS sequence"/>
</dbReference>